<dbReference type="SUPFAM" id="SSF88659">
    <property type="entry name" value="Sigma3 and sigma4 domains of RNA polymerase sigma factors"/>
    <property type="match status" value="1"/>
</dbReference>
<sequence length="173" mass="19386">MRTALSLDPASDPIAALYRDHHGWLHTWLRKKLGCSHQAADIAQDTFVRVMGSRAQSSDTACWAESHAYLTTVARNLVVDHWRRQELERAYLAAIALLPEPEAPSPETRLLILESLLRIDKCLAALPAVTRRIFLRSQLDGLIYADIATEMELSLATVKRHMSRAFLACLQAA</sequence>
<dbReference type="InterPro" id="IPR013325">
    <property type="entry name" value="RNA_pol_sigma_r2"/>
</dbReference>
<protein>
    <submittedName>
        <fullName evidence="5">RNA polymerase sigma-70 factor, ECF subfamily</fullName>
    </submittedName>
</protein>
<dbReference type="PANTHER" id="PTHR43133">
    <property type="entry name" value="RNA POLYMERASE ECF-TYPE SIGMA FACTO"/>
    <property type="match status" value="1"/>
</dbReference>
<dbReference type="GO" id="GO:0003677">
    <property type="term" value="F:DNA binding"/>
    <property type="evidence" value="ECO:0007669"/>
    <property type="project" value="InterPro"/>
</dbReference>
<dbReference type="InterPro" id="IPR007627">
    <property type="entry name" value="RNA_pol_sigma70_r2"/>
</dbReference>
<dbReference type="KEGG" id="tcl:Tchl_1097"/>
<dbReference type="Gene3D" id="1.10.10.10">
    <property type="entry name" value="Winged helix-like DNA-binding domain superfamily/Winged helix DNA-binding domain"/>
    <property type="match status" value="1"/>
</dbReference>
<dbReference type="InterPro" id="IPR013249">
    <property type="entry name" value="RNA_pol_sigma70_r4_t2"/>
</dbReference>
<dbReference type="RefSeq" id="WP_075147506.1">
    <property type="nucleotide sequence ID" value="NZ_CP018839.1"/>
</dbReference>
<keyword evidence="2" id="KW-0805">Transcription regulation</keyword>
<keyword evidence="4" id="KW-0804">Transcription</keyword>
<name>A0A1H5VWA8_9RHOO</name>
<comment type="similarity">
    <text evidence="1">Belongs to the sigma-70 factor family. ECF subfamily.</text>
</comment>
<dbReference type="PANTHER" id="PTHR43133:SF63">
    <property type="entry name" value="RNA POLYMERASE SIGMA FACTOR FECI-RELATED"/>
    <property type="match status" value="1"/>
</dbReference>
<dbReference type="Pfam" id="PF08281">
    <property type="entry name" value="Sigma70_r4_2"/>
    <property type="match status" value="1"/>
</dbReference>
<accession>A0A1H5VWA8</accession>
<dbReference type="SUPFAM" id="SSF88946">
    <property type="entry name" value="Sigma2 domain of RNA polymerase sigma factors"/>
    <property type="match status" value="1"/>
</dbReference>
<dbReference type="NCBIfam" id="NF009180">
    <property type="entry name" value="PRK12528.1"/>
    <property type="match status" value="1"/>
</dbReference>
<evidence type="ECO:0000256" key="3">
    <source>
        <dbReference type="ARBA" id="ARBA00023082"/>
    </source>
</evidence>
<dbReference type="InterPro" id="IPR036388">
    <property type="entry name" value="WH-like_DNA-bd_sf"/>
</dbReference>
<dbReference type="Pfam" id="PF04542">
    <property type="entry name" value="Sigma70_r2"/>
    <property type="match status" value="1"/>
</dbReference>
<reference evidence="5 6" key="1">
    <citation type="submission" date="2016-12" db="EMBL/GenBank/DDBJ databases">
        <title>Complete genome sequence of Thauera chlorobenzoica, a Betaproteobacterium degrading haloaromatics anaerobically to CO2 and halides.</title>
        <authorList>
            <person name="Goris T."/>
            <person name="Mergelsberg M."/>
            <person name="Boll M."/>
        </authorList>
    </citation>
    <scope>NUCLEOTIDE SEQUENCE [LARGE SCALE GENOMIC DNA]</scope>
    <source>
        <strain evidence="5 6">3CB1</strain>
    </source>
</reference>
<dbReference type="NCBIfam" id="TIGR02937">
    <property type="entry name" value="sigma70-ECF"/>
    <property type="match status" value="1"/>
</dbReference>
<dbReference type="EMBL" id="CP018839">
    <property type="protein sequence ID" value="APR03956.1"/>
    <property type="molecule type" value="Genomic_DNA"/>
</dbReference>
<keyword evidence="6" id="KW-1185">Reference proteome</keyword>
<dbReference type="GO" id="GO:0016987">
    <property type="term" value="F:sigma factor activity"/>
    <property type="evidence" value="ECO:0007669"/>
    <property type="project" value="UniProtKB-KW"/>
</dbReference>
<dbReference type="InterPro" id="IPR013324">
    <property type="entry name" value="RNA_pol_sigma_r3/r4-like"/>
</dbReference>
<organism evidence="5 6">
    <name type="scientific">Thauera chlorobenzoica</name>
    <dbReference type="NCBI Taxonomy" id="96773"/>
    <lineage>
        <taxon>Bacteria</taxon>
        <taxon>Pseudomonadati</taxon>
        <taxon>Pseudomonadota</taxon>
        <taxon>Betaproteobacteria</taxon>
        <taxon>Rhodocyclales</taxon>
        <taxon>Zoogloeaceae</taxon>
        <taxon>Thauera</taxon>
    </lineage>
</organism>
<dbReference type="Proteomes" id="UP000185739">
    <property type="component" value="Chromosome"/>
</dbReference>
<dbReference type="STRING" id="96773.Tchl_1097"/>
<gene>
    <name evidence="5" type="ORF">Tchl_1097</name>
</gene>
<dbReference type="OrthoDB" id="9180690at2"/>
<proteinExistence type="inferred from homology"/>
<keyword evidence="3" id="KW-0731">Sigma factor</keyword>
<dbReference type="Gene3D" id="1.10.1740.10">
    <property type="match status" value="1"/>
</dbReference>
<dbReference type="AlphaFoldDB" id="A0A1H5VWA8"/>
<dbReference type="InterPro" id="IPR039425">
    <property type="entry name" value="RNA_pol_sigma-70-like"/>
</dbReference>
<evidence type="ECO:0000256" key="4">
    <source>
        <dbReference type="ARBA" id="ARBA00023163"/>
    </source>
</evidence>
<evidence type="ECO:0000256" key="1">
    <source>
        <dbReference type="ARBA" id="ARBA00010641"/>
    </source>
</evidence>
<evidence type="ECO:0000256" key="2">
    <source>
        <dbReference type="ARBA" id="ARBA00023015"/>
    </source>
</evidence>
<dbReference type="InterPro" id="IPR014284">
    <property type="entry name" value="RNA_pol_sigma-70_dom"/>
</dbReference>
<dbReference type="GO" id="GO:0006352">
    <property type="term" value="P:DNA-templated transcription initiation"/>
    <property type="evidence" value="ECO:0007669"/>
    <property type="project" value="InterPro"/>
</dbReference>
<evidence type="ECO:0000313" key="5">
    <source>
        <dbReference type="EMBL" id="APR03956.1"/>
    </source>
</evidence>
<evidence type="ECO:0000313" key="6">
    <source>
        <dbReference type="Proteomes" id="UP000185739"/>
    </source>
</evidence>